<dbReference type="InterPro" id="IPR012885">
    <property type="entry name" value="F-box_Sdz-33"/>
</dbReference>
<dbReference type="Bgee" id="WBGene00016359">
    <property type="expression patterns" value="Expressed in pharyngeal muscle cell (C elegans) and 3 other cell types or tissues"/>
</dbReference>
<dbReference type="GeneID" id="173831"/>
<dbReference type="CTD" id="173831"/>
<reference evidence="2 3" key="1">
    <citation type="journal article" date="1998" name="Science">
        <title>Genome sequence of the nematode C. elegans: a platform for investigating biology.</title>
        <authorList>
            <consortium name="The C. elegans sequencing consortium"/>
            <person name="Sulson J.E."/>
            <person name="Waterston R."/>
        </authorList>
    </citation>
    <scope>NUCLEOTIDE SEQUENCE [LARGE SCALE GENOMIC DNA]</scope>
    <source>
        <strain evidence="2 3">Bristol N2</strain>
    </source>
</reference>
<keyword evidence="3" id="KW-1185">Reference proteome</keyword>
<gene>
    <name evidence="2 4" type="primary">fbxb-88</name>
    <name evidence="4" type="ORF">C33F10.13</name>
    <name evidence="2" type="ORF">CELE_C33F10.13</name>
</gene>
<evidence type="ECO:0000313" key="4">
    <source>
        <dbReference type="WormBase" id="C33F10.13"/>
    </source>
</evidence>
<dbReference type="PANTHER" id="PTHR22899:SF0">
    <property type="entry name" value="F-BOX ASSOCIATED DOMAIN-CONTAINING PROTEIN-RELATED"/>
    <property type="match status" value="1"/>
</dbReference>
<dbReference type="STRING" id="6239.C33F10.13.1"/>
<sequence length="363" mass="42195">MEELNAFPILQLPSRSLQKTLRIMTPLNLFTLSFISKKTNSLIERLNIKARVSIRLDSEVVIIIRTDEHRDMSIYFLTDIFRIPGALNYQRIGPPFQNMPGLIELVLSNDFVPLDQPYLPEDESSWEMPQLGPKECIHHIFKLFHTNKIDTILFWRHNFDFYSVFTDFKDFEIGAIRRCSLSCPPFSSQSLPDLLSLTEQISFNFDSSYFSKLEKFKEIVSKNLSYLSLEDSIPLTDLLILNCIYLQVFGPISSFDMNLFLKHWINGSNSQLERFSMDVAGSKEEGIQQILKHIEYVTSPDNRIRNFKTSFFNSIVYGNSKMEEVRGGMDIKRLDGTCATLTFDHNTPGDHFERVYVNMFVWI</sequence>
<dbReference type="PROSITE" id="PS50181">
    <property type="entry name" value="FBOX"/>
    <property type="match status" value="1"/>
</dbReference>
<dbReference type="InParanoid" id="Q95QS7"/>
<accession>Q95QS7</accession>
<dbReference type="Pfam" id="PF00646">
    <property type="entry name" value="F-box"/>
    <property type="match status" value="1"/>
</dbReference>
<dbReference type="Pfam" id="PF07735">
    <property type="entry name" value="FBA_2"/>
    <property type="match status" value="1"/>
</dbReference>
<dbReference type="PaxDb" id="6239-C33F10.13"/>
<proteinExistence type="predicted"/>
<dbReference type="WormBase" id="C33F10.13">
    <property type="protein sequence ID" value="CE29694"/>
    <property type="gene ID" value="WBGene00016359"/>
    <property type="gene designation" value="fbxb-88"/>
</dbReference>
<name>Q95QS7_CAEEL</name>
<evidence type="ECO:0000313" key="3">
    <source>
        <dbReference type="Proteomes" id="UP000001940"/>
    </source>
</evidence>
<dbReference type="HOGENOM" id="CLU_028840_1_3_1"/>
<dbReference type="InterPro" id="IPR053222">
    <property type="entry name" value="Zygotic_Embryogenesis-Asso"/>
</dbReference>
<dbReference type="RefSeq" id="NP_740980.1">
    <property type="nucleotide sequence ID" value="NM_170982.6"/>
</dbReference>
<evidence type="ECO:0000313" key="2">
    <source>
        <dbReference type="EMBL" id="CCD66517.1"/>
    </source>
</evidence>
<dbReference type="OMA" id="ECIHHIF"/>
<dbReference type="InterPro" id="IPR001810">
    <property type="entry name" value="F-box_dom"/>
</dbReference>
<dbReference type="UCSC" id="C33F10.13">
    <property type="organism name" value="c. elegans"/>
</dbReference>
<organism evidence="2 3">
    <name type="scientific">Caenorhabditis elegans</name>
    <dbReference type="NCBI Taxonomy" id="6239"/>
    <lineage>
        <taxon>Eukaryota</taxon>
        <taxon>Metazoa</taxon>
        <taxon>Ecdysozoa</taxon>
        <taxon>Nematoda</taxon>
        <taxon>Chromadorea</taxon>
        <taxon>Rhabditida</taxon>
        <taxon>Rhabditina</taxon>
        <taxon>Rhabditomorpha</taxon>
        <taxon>Rhabditoidea</taxon>
        <taxon>Rhabditidae</taxon>
        <taxon>Peloderinae</taxon>
        <taxon>Caenorhabditis</taxon>
    </lineage>
</organism>
<dbReference type="AGR" id="WB:WBGene00016359"/>
<protein>
    <submittedName>
        <fullName evidence="2">F-box domain-containing protein</fullName>
    </submittedName>
</protein>
<dbReference type="PhylomeDB" id="Q95QS7"/>
<dbReference type="FunCoup" id="Q95QS7">
    <property type="interactions" value="16"/>
</dbReference>
<dbReference type="PANTHER" id="PTHR22899">
    <property type="entry name" value="CYCLIN-RELATED F-BOX FAMILY"/>
    <property type="match status" value="1"/>
</dbReference>
<dbReference type="OrthoDB" id="5890869at2759"/>
<dbReference type="AlphaFoldDB" id="Q95QS7"/>
<dbReference type="Proteomes" id="UP000001940">
    <property type="component" value="Chromosome II"/>
</dbReference>
<feature type="domain" description="F-box" evidence="1">
    <location>
        <begin position="6"/>
        <end position="52"/>
    </location>
</feature>
<evidence type="ECO:0000259" key="1">
    <source>
        <dbReference type="PROSITE" id="PS50181"/>
    </source>
</evidence>
<dbReference type="eggNOG" id="ENOG502TK62">
    <property type="taxonomic scope" value="Eukaryota"/>
</dbReference>
<dbReference type="EMBL" id="BX284602">
    <property type="protein sequence ID" value="CCD66517.1"/>
    <property type="molecule type" value="Genomic_DNA"/>
</dbReference>
<dbReference type="KEGG" id="cel:CELE_C33F10.13"/>